<feature type="region of interest" description="Disordered" evidence="1">
    <location>
        <begin position="609"/>
        <end position="633"/>
    </location>
</feature>
<proteinExistence type="predicted"/>
<evidence type="ECO:0000256" key="1">
    <source>
        <dbReference type="SAM" id="MobiDB-lite"/>
    </source>
</evidence>
<gene>
    <name evidence="2" type="ORF">QUF54_06275</name>
</gene>
<feature type="non-terminal residue" evidence="2">
    <location>
        <position position="1"/>
    </location>
</feature>
<evidence type="ECO:0000313" key="2">
    <source>
        <dbReference type="EMBL" id="MDM8562944.1"/>
    </source>
</evidence>
<organism evidence="2 3">
    <name type="scientific">Candidatus Marithioploca araucensis</name>
    <dbReference type="NCBI Taxonomy" id="70273"/>
    <lineage>
        <taxon>Bacteria</taxon>
        <taxon>Pseudomonadati</taxon>
        <taxon>Pseudomonadota</taxon>
        <taxon>Gammaproteobacteria</taxon>
        <taxon>Thiotrichales</taxon>
        <taxon>Thiotrichaceae</taxon>
        <taxon>Candidatus Marithioploca</taxon>
    </lineage>
</organism>
<comment type="caution">
    <text evidence="2">The sequence shown here is derived from an EMBL/GenBank/DDBJ whole genome shotgun (WGS) entry which is preliminary data.</text>
</comment>
<dbReference type="Proteomes" id="UP001171945">
    <property type="component" value="Unassembled WGS sequence"/>
</dbReference>
<reference evidence="2" key="1">
    <citation type="submission" date="2023-06" db="EMBL/GenBank/DDBJ databases">
        <title>Uncultivated large filamentous bacteria from sulfidic sediments reveal new species and different genomic features in energy metabolism and defense.</title>
        <authorList>
            <person name="Fonseca A."/>
        </authorList>
    </citation>
    <scope>NUCLEOTIDE SEQUENCE</scope>
    <source>
        <strain evidence="2">HSG4</strain>
    </source>
</reference>
<dbReference type="EMBL" id="JAUCGM010000364">
    <property type="protein sequence ID" value="MDM8562944.1"/>
    <property type="molecule type" value="Genomic_DNA"/>
</dbReference>
<evidence type="ECO:0000313" key="3">
    <source>
        <dbReference type="Proteomes" id="UP001171945"/>
    </source>
</evidence>
<protein>
    <submittedName>
        <fullName evidence="2">Uncharacterized protein</fullName>
    </submittedName>
</protein>
<name>A0ABT7VTP8_9GAMM</name>
<keyword evidence="3" id="KW-1185">Reference proteome</keyword>
<accession>A0ABT7VTP8</accession>
<feature type="non-terminal residue" evidence="2">
    <location>
        <position position="689"/>
    </location>
</feature>
<sequence length="689" mass="79327">SYALLDDIQIGLSQPFQFPLHWDNVKEAPVWVEGKAPEFNTDWGLPQITLAPNEFVTIWLAEGQWLRIRHPNKPFPTGALDISVSYGTGLYAYMPIYSAEEGKSLLLTPDLSQSRLVRIQLAPQQKEKVAMALLTSRHENQRNIAPQSQEIPLPSESVKLQFGYQTEAQLLEERFWHLPANSPVNVTIEGPMSLALESRFIYPPDEAVLQQAYRLFVSLDDDNLRVLDFETSAENNQSIRISGNIQVLGRLEKTYLKIPAGVHDVQINSSANLFIRLLQHLETPYFLPEINQLKDNVPPESTWLNKSVWQLTEKEILTLKLTHFDTLAIIKQHALRLIRDNSHREGGLLGAMTMREAARRRPDEARVRQFADNLLGRYTFYRNLLPKQSNGSFTFHRFITYPLRDPRPQKQPLVIAEQHVEAYLKRISGAYFAPIQKQYNHYQLPKRTVPSLLRVIVKPQPQPQIFWLQLDNETPVRMRVEPDIFEAPSHYYRYAQGEAGLKTLALKHQTDADTLGGPFGSRHKLGSLIDAATFVFPLPPEVQQVKLWQAGKEMLPVALQYRAAKVYRLTETEYLEMISHFGSQKALFDYFMTVLRDYKETSPNANSYGKMATNPFSKRRVGRSETETHPFSSKRTTAERELYNHWLPLIHFLHAQKRHFLAKMPSEQEEYQTYSLDSAELDALVTEAR</sequence>